<dbReference type="EMBL" id="JAUOPB010000007">
    <property type="protein sequence ID" value="MDO6422849.1"/>
    <property type="molecule type" value="Genomic_DNA"/>
</dbReference>
<dbReference type="Proteomes" id="UP001169760">
    <property type="component" value="Unassembled WGS sequence"/>
</dbReference>
<keyword evidence="1" id="KW-0812">Transmembrane</keyword>
<evidence type="ECO:0000313" key="3">
    <source>
        <dbReference type="Proteomes" id="UP001169760"/>
    </source>
</evidence>
<sequence>MFTFKRYQSGVTLIETVVFLVVVSIALVALIRVYTQAVVSSVDPVVQIRALEKAQAQMDEILARKFDENTPTGGVPACDSSTGVACAGISPDADYDDVGDYNGFVDASETNYTVSVSVVNAGSELGLANTRARRITVTALMPGGNRVVLSAYKVNF</sequence>
<comment type="caution">
    <text evidence="2">The sequence shown here is derived from an EMBL/GenBank/DDBJ whole genome shotgun (WGS) entry which is preliminary data.</text>
</comment>
<evidence type="ECO:0000313" key="2">
    <source>
        <dbReference type="EMBL" id="MDO6422849.1"/>
    </source>
</evidence>
<dbReference type="AlphaFoldDB" id="A0AAW7X5N7"/>
<gene>
    <name evidence="2" type="ORF">Q4521_10215</name>
</gene>
<dbReference type="RefSeq" id="WP_303492731.1">
    <property type="nucleotide sequence ID" value="NZ_JAUOPB010000007.1"/>
</dbReference>
<evidence type="ECO:0000256" key="1">
    <source>
        <dbReference type="SAM" id="Phobius"/>
    </source>
</evidence>
<protein>
    <submittedName>
        <fullName evidence="2">Prepilin-type N-terminal cleavage/methylation domain-containing protein</fullName>
    </submittedName>
</protein>
<name>A0AAW7X5N7_9GAMM</name>
<organism evidence="2 3">
    <name type="scientific">Saccharophagus degradans</name>
    <dbReference type="NCBI Taxonomy" id="86304"/>
    <lineage>
        <taxon>Bacteria</taxon>
        <taxon>Pseudomonadati</taxon>
        <taxon>Pseudomonadota</taxon>
        <taxon>Gammaproteobacteria</taxon>
        <taxon>Cellvibrionales</taxon>
        <taxon>Cellvibrionaceae</taxon>
        <taxon>Saccharophagus</taxon>
    </lineage>
</organism>
<dbReference type="Pfam" id="PF07963">
    <property type="entry name" value="N_methyl"/>
    <property type="match status" value="1"/>
</dbReference>
<dbReference type="InterPro" id="IPR012902">
    <property type="entry name" value="N_methyl_site"/>
</dbReference>
<dbReference type="PROSITE" id="PS00409">
    <property type="entry name" value="PROKAR_NTER_METHYL"/>
    <property type="match status" value="1"/>
</dbReference>
<accession>A0AAW7X5N7</accession>
<keyword evidence="1" id="KW-0472">Membrane</keyword>
<feature type="transmembrane region" description="Helical" evidence="1">
    <location>
        <begin position="12"/>
        <end position="34"/>
    </location>
</feature>
<keyword evidence="1" id="KW-1133">Transmembrane helix</keyword>
<reference evidence="2" key="1">
    <citation type="submission" date="2023-07" db="EMBL/GenBank/DDBJ databases">
        <title>Genome content predicts the carbon catabolic preferences of heterotrophic bacteria.</title>
        <authorList>
            <person name="Gralka M."/>
        </authorList>
    </citation>
    <scope>NUCLEOTIDE SEQUENCE</scope>
    <source>
        <strain evidence="2">I3M17_2</strain>
    </source>
</reference>
<proteinExistence type="predicted"/>